<organism evidence="8 9">
    <name type="scientific">Legionella drancourtii LLAP12</name>
    <dbReference type="NCBI Taxonomy" id="658187"/>
    <lineage>
        <taxon>Bacteria</taxon>
        <taxon>Pseudomonadati</taxon>
        <taxon>Pseudomonadota</taxon>
        <taxon>Gammaproteobacteria</taxon>
        <taxon>Legionellales</taxon>
        <taxon>Legionellaceae</taxon>
        <taxon>Legionella</taxon>
    </lineage>
</organism>
<dbReference type="GO" id="GO:0005507">
    <property type="term" value="F:copper ion binding"/>
    <property type="evidence" value="ECO:0007669"/>
    <property type="project" value="InterPro"/>
</dbReference>
<dbReference type="Gene3D" id="2.60.40.420">
    <property type="entry name" value="Cupredoxins - blue copper proteins"/>
    <property type="match status" value="3"/>
</dbReference>
<name>G9EQG6_9GAMM</name>
<dbReference type="EMBL" id="JH413829">
    <property type="protein sequence ID" value="EHL30561.1"/>
    <property type="molecule type" value="Genomic_DNA"/>
</dbReference>
<proteinExistence type="predicted"/>
<dbReference type="InterPro" id="IPR008972">
    <property type="entry name" value="Cupredoxin"/>
</dbReference>
<feature type="chain" id="PRO_5003521375" description="Copper efflux ATPase" evidence="4">
    <location>
        <begin position="21"/>
        <end position="799"/>
    </location>
</feature>
<dbReference type="InterPro" id="IPR034279">
    <property type="entry name" value="CuRO_3_CopA"/>
</dbReference>
<dbReference type="SUPFAM" id="SSF49503">
    <property type="entry name" value="Cupredoxins"/>
    <property type="match status" value="3"/>
</dbReference>
<dbReference type="GO" id="GO:0009279">
    <property type="term" value="C:cell outer membrane"/>
    <property type="evidence" value="ECO:0007669"/>
    <property type="project" value="InterPro"/>
</dbReference>
<dbReference type="PROSITE" id="PS00079">
    <property type="entry name" value="MULTICOPPER_OXIDASE1"/>
    <property type="match status" value="1"/>
</dbReference>
<dbReference type="FunCoup" id="G9EQG6">
    <property type="interactions" value="72"/>
</dbReference>
<evidence type="ECO:0000259" key="7">
    <source>
        <dbReference type="Pfam" id="PF07732"/>
    </source>
</evidence>
<dbReference type="InterPro" id="IPR011706">
    <property type="entry name" value="Cu-oxidase_C"/>
</dbReference>
<dbReference type="Proteomes" id="UP000002770">
    <property type="component" value="Unassembled WGS sequence"/>
</dbReference>
<evidence type="ECO:0000259" key="6">
    <source>
        <dbReference type="Pfam" id="PF07731"/>
    </source>
</evidence>
<evidence type="ECO:0000256" key="4">
    <source>
        <dbReference type="SAM" id="SignalP"/>
    </source>
</evidence>
<accession>G9EQG6</accession>
<dbReference type="STRING" id="658187.LDG_7513"/>
<gene>
    <name evidence="8" type="ORF">LDG_7513</name>
</gene>
<dbReference type="Pfam" id="PF00394">
    <property type="entry name" value="Cu-oxidase"/>
    <property type="match status" value="1"/>
</dbReference>
<evidence type="ECO:0000313" key="9">
    <source>
        <dbReference type="Proteomes" id="UP000002770"/>
    </source>
</evidence>
<feature type="signal peptide" evidence="4">
    <location>
        <begin position="1"/>
        <end position="20"/>
    </location>
</feature>
<evidence type="ECO:0008006" key="10">
    <source>
        <dbReference type="Google" id="ProtNLM"/>
    </source>
</evidence>
<dbReference type="InterPro" id="IPR011707">
    <property type="entry name" value="Cu-oxidase-like_N"/>
</dbReference>
<dbReference type="Pfam" id="PF05275">
    <property type="entry name" value="CopB"/>
    <property type="match status" value="1"/>
</dbReference>
<keyword evidence="4" id="KW-0732">Signal</keyword>
<feature type="domain" description="Plastocyanin-like" evidence="6">
    <location>
        <begin position="428"/>
        <end position="545"/>
    </location>
</feature>
<sequence>MRKGYLSFLVLMFCSSCVWAKHHTIELTVAYDTVNFTGHPARAITVNHQIPAPTLRFKEGDTITLNVNNHLDKDTAIHWHGIILPWQMDGVMNITQKGIPPGATFRYHYTLRQSGTYWYHAHAGLQEQDGLYGAYIIEPKSPPPFSYSKDFEVVLSDWKNTKADHIQANLKKTGEYYGAGFPLQPSLLHFIQSYRKASKKERGKLWMDYKMMQFMRMGIFDLSDIAYDAFLMNGHPAHRPWTRQVKVGDVVRLRFVGASANSFFRVKIPGSRMQMVHIQGNDIVPYPVKDFFIGPGETNDVLVKIEKDKPYIIYAESFDKVGKAIGALVTDPNQSVPYTNIKPFPEPKPATRTKMKNEKRRGLMPMKNMGMQSKLHHQPLINTIAAAQLPKDKQNPKQTHKKTHKYVTVGTKYQDLKAKYKTNNPNRPVYKTVEMKLFGFMDRYIWFINGVPAYNAKPINLLPGKRYRLVFTNNSMMHHPLHLHGHWMIFRNGHGAYDPLLHTIDVPPGSMVTADFDTDASGQWFFHCHMLNHMISGLARTFQYDDIIEVAKGEKKPAHVIKETGFYNRPIVRVDEVRPIPLSIVKNAKAHAQQAWASSFLEVGGEFNKNRQTLTYLGLYGYDFHKLQLFINDAEMNKGSIENADIDVFYWHLLNQFWAVKGGANYFYRPSQTPYWQPGIGFEGLMYYFIANNSRFYYHKGSIKADIEFGRNTQLTNNLFLGLSARATAATKTIAGDSIGSGLNQTWLTVRPNYRLMPGVAAFMEYEYVTYYGSLKNIRRRMGESGTEKSLFFGISIIV</sequence>
<evidence type="ECO:0000313" key="8">
    <source>
        <dbReference type="EMBL" id="EHL30561.1"/>
    </source>
</evidence>
<protein>
    <recommendedName>
        <fullName evidence="10">Copper efflux ATPase</fullName>
    </recommendedName>
</protein>
<dbReference type="InterPro" id="IPR001117">
    <property type="entry name" value="Cu-oxidase_2nd"/>
</dbReference>
<dbReference type="PANTHER" id="PTHR11709:SF394">
    <property type="entry name" value="FI03373P-RELATED"/>
    <property type="match status" value="1"/>
</dbReference>
<dbReference type="PANTHER" id="PTHR11709">
    <property type="entry name" value="MULTI-COPPER OXIDASE"/>
    <property type="match status" value="1"/>
</dbReference>
<reference evidence="8 9" key="1">
    <citation type="journal article" date="2011" name="BMC Genomics">
        <title>Insight into cross-talk between intra-amoebal pathogens.</title>
        <authorList>
            <person name="Gimenez G."/>
            <person name="Bertelli C."/>
            <person name="Moliner C."/>
            <person name="Robert C."/>
            <person name="Raoult D."/>
            <person name="Fournier P.E."/>
            <person name="Greub G."/>
        </authorList>
    </citation>
    <scope>NUCLEOTIDE SEQUENCE [LARGE SCALE GENOMIC DNA]</scope>
    <source>
        <strain evidence="8 9">LLAP12</strain>
    </source>
</reference>
<dbReference type="AlphaFoldDB" id="G9EQG6"/>
<feature type="domain" description="Plastocyanin-like" evidence="5">
    <location>
        <begin position="227"/>
        <end position="317"/>
    </location>
</feature>
<dbReference type="GO" id="GO:0016491">
    <property type="term" value="F:oxidoreductase activity"/>
    <property type="evidence" value="ECO:0007669"/>
    <property type="project" value="UniProtKB-KW"/>
</dbReference>
<dbReference type="eggNOG" id="COG2132">
    <property type="taxonomic scope" value="Bacteria"/>
</dbReference>
<dbReference type="CDD" id="cd13896">
    <property type="entry name" value="CuRO_3_CopA"/>
    <property type="match status" value="1"/>
</dbReference>
<dbReference type="OrthoDB" id="9757546at2"/>
<keyword evidence="1" id="KW-0479">Metal-binding</keyword>
<dbReference type="GO" id="GO:0006878">
    <property type="term" value="P:intracellular copper ion homeostasis"/>
    <property type="evidence" value="ECO:0007669"/>
    <property type="project" value="InterPro"/>
</dbReference>
<dbReference type="InterPro" id="IPR007939">
    <property type="entry name" value="Cu-R_B_prcur"/>
</dbReference>
<dbReference type="Pfam" id="PF07731">
    <property type="entry name" value="Cu-oxidase_2"/>
    <property type="match status" value="1"/>
</dbReference>
<dbReference type="InParanoid" id="G9EQG6"/>
<dbReference type="eggNOG" id="COG3667">
    <property type="taxonomic scope" value="Bacteria"/>
</dbReference>
<dbReference type="Pfam" id="PF07732">
    <property type="entry name" value="Cu-oxidase_3"/>
    <property type="match status" value="1"/>
</dbReference>
<evidence type="ECO:0000256" key="2">
    <source>
        <dbReference type="ARBA" id="ARBA00023002"/>
    </source>
</evidence>
<dbReference type="TCDB" id="1.B.76.1.4">
    <property type="family name" value="the copper resistance putative porin (copb) family"/>
</dbReference>
<dbReference type="InterPro" id="IPR002355">
    <property type="entry name" value="Cu_oxidase_Cu_BS"/>
</dbReference>
<dbReference type="PROSITE" id="PS00080">
    <property type="entry name" value="MULTICOPPER_OXIDASE2"/>
    <property type="match status" value="1"/>
</dbReference>
<evidence type="ECO:0000256" key="1">
    <source>
        <dbReference type="ARBA" id="ARBA00022723"/>
    </source>
</evidence>
<dbReference type="InterPro" id="IPR045087">
    <property type="entry name" value="Cu-oxidase_fam"/>
</dbReference>
<dbReference type="HOGENOM" id="CLU_009100_0_2_6"/>
<keyword evidence="3" id="KW-0186">Copper</keyword>
<evidence type="ECO:0000256" key="3">
    <source>
        <dbReference type="ARBA" id="ARBA00023008"/>
    </source>
</evidence>
<feature type="domain" description="Plastocyanin-like" evidence="7">
    <location>
        <begin position="29"/>
        <end position="141"/>
    </location>
</feature>
<dbReference type="InterPro" id="IPR033138">
    <property type="entry name" value="Cu_oxidase_CS"/>
</dbReference>
<evidence type="ECO:0000259" key="5">
    <source>
        <dbReference type="Pfam" id="PF00394"/>
    </source>
</evidence>
<keyword evidence="2" id="KW-0560">Oxidoreductase</keyword>
<keyword evidence="9" id="KW-1185">Reference proteome</keyword>